<reference evidence="2 3" key="1">
    <citation type="submission" date="2018-05" db="EMBL/GenBank/DDBJ databases">
        <title>Draft genome of Methanospirillum stamsii Pt1.</title>
        <authorList>
            <person name="Dueholm M.S."/>
            <person name="Nielsen P.H."/>
            <person name="Bakmann L.F."/>
            <person name="Otzen D.E."/>
        </authorList>
    </citation>
    <scope>NUCLEOTIDE SEQUENCE [LARGE SCALE GENOMIC DNA]</scope>
    <source>
        <strain evidence="2 3">Pt1</strain>
    </source>
</reference>
<sequence length="71" mass="7831">MRYTVMIREDEEGGFLASCPDLPGCHSEGDTLEDAISNIKEAILCYLESLKKDNLPIPMPALFETIDIASV</sequence>
<dbReference type="AlphaFoldDB" id="A0A2V2N2F4"/>
<dbReference type="OrthoDB" id="133743at2157"/>
<feature type="domain" description="HicB-like antitoxin of toxin-antitoxin system" evidence="1">
    <location>
        <begin position="3"/>
        <end position="64"/>
    </location>
</feature>
<dbReference type="Proteomes" id="UP000245934">
    <property type="component" value="Unassembled WGS sequence"/>
</dbReference>
<dbReference type="InterPro" id="IPR051404">
    <property type="entry name" value="TA_system_antitoxin"/>
</dbReference>
<evidence type="ECO:0000313" key="2">
    <source>
        <dbReference type="EMBL" id="PWR71896.1"/>
    </source>
</evidence>
<dbReference type="InterPro" id="IPR035069">
    <property type="entry name" value="TTHA1013/TTHA0281-like"/>
</dbReference>
<dbReference type="PANTHER" id="PTHR34504:SF2">
    <property type="entry name" value="UPF0150 PROTEIN SSL0259"/>
    <property type="match status" value="1"/>
</dbReference>
<comment type="caution">
    <text evidence="2">The sequence shown here is derived from an EMBL/GenBank/DDBJ whole genome shotgun (WGS) entry which is preliminary data.</text>
</comment>
<name>A0A2V2N2F4_9EURY</name>
<keyword evidence="3" id="KW-1185">Reference proteome</keyword>
<dbReference type="InterPro" id="IPR031807">
    <property type="entry name" value="HicB-like"/>
</dbReference>
<evidence type="ECO:0000313" key="3">
    <source>
        <dbReference type="Proteomes" id="UP000245934"/>
    </source>
</evidence>
<evidence type="ECO:0000259" key="1">
    <source>
        <dbReference type="Pfam" id="PF15919"/>
    </source>
</evidence>
<dbReference type="PANTHER" id="PTHR34504">
    <property type="entry name" value="ANTITOXIN HICB"/>
    <property type="match status" value="1"/>
</dbReference>
<proteinExistence type="predicted"/>
<dbReference type="Gene3D" id="3.30.160.250">
    <property type="match status" value="1"/>
</dbReference>
<dbReference type="Pfam" id="PF15919">
    <property type="entry name" value="HicB_lk_antitox"/>
    <property type="match status" value="1"/>
</dbReference>
<organism evidence="2 3">
    <name type="scientific">Methanospirillum stamsii</name>
    <dbReference type="NCBI Taxonomy" id="1277351"/>
    <lineage>
        <taxon>Archaea</taxon>
        <taxon>Methanobacteriati</taxon>
        <taxon>Methanobacteriota</taxon>
        <taxon>Stenosarchaea group</taxon>
        <taxon>Methanomicrobia</taxon>
        <taxon>Methanomicrobiales</taxon>
        <taxon>Methanospirillaceae</taxon>
        <taxon>Methanospirillum</taxon>
    </lineage>
</organism>
<dbReference type="EMBL" id="QGMZ01000028">
    <property type="protein sequence ID" value="PWR71896.1"/>
    <property type="molecule type" value="Genomic_DNA"/>
</dbReference>
<gene>
    <name evidence="2" type="ORF">DLD82_12820</name>
</gene>
<dbReference type="SUPFAM" id="SSF143100">
    <property type="entry name" value="TTHA1013/TTHA0281-like"/>
    <property type="match status" value="1"/>
</dbReference>
<accession>A0A2V2N2F4</accession>
<protein>
    <recommendedName>
        <fullName evidence="1">HicB-like antitoxin of toxin-antitoxin system domain-containing protein</fullName>
    </recommendedName>
</protein>